<name>G7KL32_MEDTR</name>
<evidence type="ECO:0000313" key="1">
    <source>
        <dbReference type="EMBL" id="AES75611.1"/>
    </source>
</evidence>
<organism evidence="1 3">
    <name type="scientific">Medicago truncatula</name>
    <name type="common">Barrel medic</name>
    <name type="synonym">Medicago tribuloides</name>
    <dbReference type="NCBI Taxonomy" id="3880"/>
    <lineage>
        <taxon>Eukaryota</taxon>
        <taxon>Viridiplantae</taxon>
        <taxon>Streptophyta</taxon>
        <taxon>Embryophyta</taxon>
        <taxon>Tracheophyta</taxon>
        <taxon>Spermatophyta</taxon>
        <taxon>Magnoliopsida</taxon>
        <taxon>eudicotyledons</taxon>
        <taxon>Gunneridae</taxon>
        <taxon>Pentapetalae</taxon>
        <taxon>rosids</taxon>
        <taxon>fabids</taxon>
        <taxon>Fabales</taxon>
        <taxon>Fabaceae</taxon>
        <taxon>Papilionoideae</taxon>
        <taxon>50 kb inversion clade</taxon>
        <taxon>NPAAA clade</taxon>
        <taxon>Hologalegina</taxon>
        <taxon>IRL clade</taxon>
        <taxon>Trifolieae</taxon>
        <taxon>Medicago</taxon>
    </lineage>
</organism>
<dbReference type="EMBL" id="CM001222">
    <property type="protein sequence ID" value="AES75611.1"/>
    <property type="molecule type" value="Genomic_DNA"/>
</dbReference>
<reference evidence="1 3" key="1">
    <citation type="journal article" date="2011" name="Nature">
        <title>The Medicago genome provides insight into the evolution of rhizobial symbioses.</title>
        <authorList>
            <person name="Young N.D."/>
            <person name="Debelle F."/>
            <person name="Oldroyd G.E."/>
            <person name="Geurts R."/>
            <person name="Cannon S.B."/>
            <person name="Udvardi M.K."/>
            <person name="Benedito V.A."/>
            <person name="Mayer K.F."/>
            <person name="Gouzy J."/>
            <person name="Schoof H."/>
            <person name="Van de Peer Y."/>
            <person name="Proost S."/>
            <person name="Cook D.R."/>
            <person name="Meyers B.C."/>
            <person name="Spannagl M."/>
            <person name="Cheung F."/>
            <person name="De Mita S."/>
            <person name="Krishnakumar V."/>
            <person name="Gundlach H."/>
            <person name="Zhou S."/>
            <person name="Mudge J."/>
            <person name="Bharti A.K."/>
            <person name="Murray J.D."/>
            <person name="Naoumkina M.A."/>
            <person name="Rosen B."/>
            <person name="Silverstein K.A."/>
            <person name="Tang H."/>
            <person name="Rombauts S."/>
            <person name="Zhao P.X."/>
            <person name="Zhou P."/>
            <person name="Barbe V."/>
            <person name="Bardou P."/>
            <person name="Bechner M."/>
            <person name="Bellec A."/>
            <person name="Berger A."/>
            <person name="Berges H."/>
            <person name="Bidwell S."/>
            <person name="Bisseling T."/>
            <person name="Choisne N."/>
            <person name="Couloux A."/>
            <person name="Denny R."/>
            <person name="Deshpande S."/>
            <person name="Dai X."/>
            <person name="Doyle J.J."/>
            <person name="Dudez A.M."/>
            <person name="Farmer A.D."/>
            <person name="Fouteau S."/>
            <person name="Franken C."/>
            <person name="Gibelin C."/>
            <person name="Gish J."/>
            <person name="Goldstein S."/>
            <person name="Gonzalez A.J."/>
            <person name="Green P.J."/>
            <person name="Hallab A."/>
            <person name="Hartog M."/>
            <person name="Hua A."/>
            <person name="Humphray S.J."/>
            <person name="Jeong D.H."/>
            <person name="Jing Y."/>
            <person name="Jocker A."/>
            <person name="Kenton S.M."/>
            <person name="Kim D.J."/>
            <person name="Klee K."/>
            <person name="Lai H."/>
            <person name="Lang C."/>
            <person name="Lin S."/>
            <person name="Macmil S.L."/>
            <person name="Magdelenat G."/>
            <person name="Matthews L."/>
            <person name="McCorrison J."/>
            <person name="Monaghan E.L."/>
            <person name="Mun J.H."/>
            <person name="Najar F.Z."/>
            <person name="Nicholson C."/>
            <person name="Noirot C."/>
            <person name="O'Bleness M."/>
            <person name="Paule C.R."/>
            <person name="Poulain J."/>
            <person name="Prion F."/>
            <person name="Qin B."/>
            <person name="Qu C."/>
            <person name="Retzel E.F."/>
            <person name="Riddle C."/>
            <person name="Sallet E."/>
            <person name="Samain S."/>
            <person name="Samson N."/>
            <person name="Sanders I."/>
            <person name="Saurat O."/>
            <person name="Scarpelli C."/>
            <person name="Schiex T."/>
            <person name="Segurens B."/>
            <person name="Severin A.J."/>
            <person name="Sherrier D.J."/>
            <person name="Shi R."/>
            <person name="Sims S."/>
            <person name="Singer S.R."/>
            <person name="Sinharoy S."/>
            <person name="Sterck L."/>
            <person name="Viollet A."/>
            <person name="Wang B.B."/>
            <person name="Wang K."/>
            <person name="Wang M."/>
            <person name="Wang X."/>
            <person name="Warfsmann J."/>
            <person name="Weissenbach J."/>
            <person name="White D.D."/>
            <person name="White J.D."/>
            <person name="Wiley G.B."/>
            <person name="Wincker P."/>
            <person name="Xing Y."/>
            <person name="Yang L."/>
            <person name="Yao Z."/>
            <person name="Ying F."/>
            <person name="Zhai J."/>
            <person name="Zhou L."/>
            <person name="Zuber A."/>
            <person name="Denarie J."/>
            <person name="Dixon R.A."/>
            <person name="May G.D."/>
            <person name="Schwartz D.C."/>
            <person name="Rogers J."/>
            <person name="Quetier F."/>
            <person name="Town C.D."/>
            <person name="Roe B.A."/>
        </authorList>
    </citation>
    <scope>NUCLEOTIDE SEQUENCE [LARGE SCALE GENOMIC DNA]</scope>
    <source>
        <strain evidence="1">A17</strain>
        <strain evidence="2 3">cv. Jemalong A17</strain>
    </source>
</reference>
<reference evidence="2" key="3">
    <citation type="submission" date="2015-04" db="UniProtKB">
        <authorList>
            <consortium name="EnsemblPlants"/>
        </authorList>
    </citation>
    <scope>IDENTIFICATION</scope>
    <source>
        <strain evidence="2">cv. Jemalong A17</strain>
    </source>
</reference>
<evidence type="ECO:0000313" key="2">
    <source>
        <dbReference type="EnsemblPlants" id="AES75611"/>
    </source>
</evidence>
<dbReference type="HOGENOM" id="CLU_1789804_0_0_1"/>
<dbReference type="PaxDb" id="3880-AES75611"/>
<protein>
    <submittedName>
        <fullName evidence="1">DUF581 family protein</fullName>
    </submittedName>
</protein>
<dbReference type="AlphaFoldDB" id="G7KL32"/>
<gene>
    <name evidence="1" type="ordered locus">MTR_6g051960</name>
</gene>
<proteinExistence type="predicted"/>
<keyword evidence="3" id="KW-1185">Reference proteome</keyword>
<evidence type="ECO:0000313" key="3">
    <source>
        <dbReference type="Proteomes" id="UP000002051"/>
    </source>
</evidence>
<sequence length="145" mass="16521">METGPKRRRFYKSQSTICLDDLSSDENVAHVNTNDQRIIEKPTSNFGKAPLGQRLFSLGLPALDAPTKRTSSALPKGFLHACRWCKKKIEKDTYMYGWWRMEILGLISANKKSLIPTLYPSSPSVECLIMADRSFNFNKKFEAKT</sequence>
<dbReference type="Proteomes" id="UP000002051">
    <property type="component" value="Chromosome 6"/>
</dbReference>
<accession>G7KL32</accession>
<reference evidence="1 3" key="2">
    <citation type="journal article" date="2014" name="BMC Genomics">
        <title>An improved genome release (version Mt4.0) for the model legume Medicago truncatula.</title>
        <authorList>
            <person name="Tang H."/>
            <person name="Krishnakumar V."/>
            <person name="Bidwell S."/>
            <person name="Rosen B."/>
            <person name="Chan A."/>
            <person name="Zhou S."/>
            <person name="Gentzbittel L."/>
            <person name="Childs K.L."/>
            <person name="Yandell M."/>
            <person name="Gundlach H."/>
            <person name="Mayer K.F."/>
            <person name="Schwartz D.C."/>
            <person name="Town C.D."/>
        </authorList>
    </citation>
    <scope>GENOME REANNOTATION</scope>
    <source>
        <strain evidence="2 3">cv. Jemalong A17</strain>
    </source>
</reference>
<dbReference type="EnsemblPlants" id="AES75611">
    <property type="protein sequence ID" value="AES75611"/>
    <property type="gene ID" value="MTR_6g051960"/>
</dbReference>